<evidence type="ECO:0000313" key="9">
    <source>
        <dbReference type="Proteomes" id="UP000535511"/>
    </source>
</evidence>
<dbReference type="Pfam" id="PF04542">
    <property type="entry name" value="Sigma70_r2"/>
    <property type="match status" value="1"/>
</dbReference>
<dbReference type="InterPro" id="IPR013325">
    <property type="entry name" value="RNA_pol_sigma_r2"/>
</dbReference>
<dbReference type="EMBL" id="JACCBG010000001">
    <property type="protein sequence ID" value="NYD43845.1"/>
    <property type="molecule type" value="Genomic_DNA"/>
</dbReference>
<evidence type="ECO:0000259" key="7">
    <source>
        <dbReference type="Pfam" id="PF08281"/>
    </source>
</evidence>
<keyword evidence="5" id="KW-0804">Transcription</keyword>
<evidence type="ECO:0000313" key="8">
    <source>
        <dbReference type="EMBL" id="NYD43845.1"/>
    </source>
</evidence>
<dbReference type="InterPro" id="IPR013249">
    <property type="entry name" value="RNA_pol_sigma70_r4_t2"/>
</dbReference>
<comment type="caution">
    <text evidence="8">The sequence shown here is derived from an EMBL/GenBank/DDBJ whole genome shotgun (WGS) entry which is preliminary data.</text>
</comment>
<keyword evidence="4" id="KW-0238">DNA-binding</keyword>
<dbReference type="PANTHER" id="PTHR43133">
    <property type="entry name" value="RNA POLYMERASE ECF-TYPE SIGMA FACTO"/>
    <property type="match status" value="1"/>
</dbReference>
<dbReference type="GO" id="GO:0006352">
    <property type="term" value="P:DNA-templated transcription initiation"/>
    <property type="evidence" value="ECO:0007669"/>
    <property type="project" value="InterPro"/>
</dbReference>
<evidence type="ECO:0000256" key="5">
    <source>
        <dbReference type="ARBA" id="ARBA00023163"/>
    </source>
</evidence>
<dbReference type="Proteomes" id="UP000535511">
    <property type="component" value="Unassembled WGS sequence"/>
</dbReference>
<dbReference type="InterPro" id="IPR014325">
    <property type="entry name" value="RNA_pol_sigma-E_actinobac"/>
</dbReference>
<evidence type="ECO:0000256" key="1">
    <source>
        <dbReference type="ARBA" id="ARBA00010641"/>
    </source>
</evidence>
<dbReference type="InterPro" id="IPR013324">
    <property type="entry name" value="RNA_pol_sigma_r3/r4-like"/>
</dbReference>
<feature type="domain" description="RNA polymerase sigma factor 70 region 4 type 2" evidence="7">
    <location>
        <begin position="117"/>
        <end position="159"/>
    </location>
</feature>
<dbReference type="NCBIfam" id="TIGR02937">
    <property type="entry name" value="sigma70-ECF"/>
    <property type="match status" value="1"/>
</dbReference>
<keyword evidence="9" id="KW-1185">Reference proteome</keyword>
<reference evidence="8 9" key="1">
    <citation type="submission" date="2020-07" db="EMBL/GenBank/DDBJ databases">
        <title>Sequencing the genomes of 1000 actinobacteria strains.</title>
        <authorList>
            <person name="Klenk H.-P."/>
        </authorList>
    </citation>
    <scope>NUCLEOTIDE SEQUENCE [LARGE SCALE GENOMIC DNA]</scope>
    <source>
        <strain evidence="8 9">DSM 21350</strain>
    </source>
</reference>
<dbReference type="GO" id="GO:0003677">
    <property type="term" value="F:DNA binding"/>
    <property type="evidence" value="ECO:0007669"/>
    <property type="project" value="UniProtKB-KW"/>
</dbReference>
<dbReference type="Pfam" id="PF08281">
    <property type="entry name" value="Sigma70_r4_2"/>
    <property type="match status" value="1"/>
</dbReference>
<dbReference type="GO" id="GO:0016987">
    <property type="term" value="F:sigma factor activity"/>
    <property type="evidence" value="ECO:0007669"/>
    <property type="project" value="UniProtKB-KW"/>
</dbReference>
<evidence type="ECO:0000256" key="3">
    <source>
        <dbReference type="ARBA" id="ARBA00023082"/>
    </source>
</evidence>
<organism evidence="8 9">
    <name type="scientific">Nocardioides panaciterrulae</name>
    <dbReference type="NCBI Taxonomy" id="661492"/>
    <lineage>
        <taxon>Bacteria</taxon>
        <taxon>Bacillati</taxon>
        <taxon>Actinomycetota</taxon>
        <taxon>Actinomycetes</taxon>
        <taxon>Propionibacteriales</taxon>
        <taxon>Nocardioidaceae</taxon>
        <taxon>Nocardioides</taxon>
    </lineage>
</organism>
<dbReference type="InterPro" id="IPR007627">
    <property type="entry name" value="RNA_pol_sigma70_r2"/>
</dbReference>
<feature type="domain" description="RNA polymerase sigma-70 region 2" evidence="6">
    <location>
        <begin position="21"/>
        <end position="86"/>
    </location>
</feature>
<dbReference type="AlphaFoldDB" id="A0A7Y9E9W7"/>
<dbReference type="RefSeq" id="WP_343052242.1">
    <property type="nucleotide sequence ID" value="NZ_JACCBG010000001.1"/>
</dbReference>
<comment type="similarity">
    <text evidence="1">Belongs to the sigma-70 factor family. ECF subfamily.</text>
</comment>
<gene>
    <name evidence="8" type="ORF">BJZ21_003928</name>
</gene>
<dbReference type="SUPFAM" id="SSF88659">
    <property type="entry name" value="Sigma3 and sigma4 domains of RNA polymerase sigma factors"/>
    <property type="match status" value="1"/>
</dbReference>
<accession>A0A7Y9E9W7</accession>
<dbReference type="CDD" id="cd06171">
    <property type="entry name" value="Sigma70_r4"/>
    <property type="match status" value="1"/>
</dbReference>
<evidence type="ECO:0000259" key="6">
    <source>
        <dbReference type="Pfam" id="PF04542"/>
    </source>
</evidence>
<evidence type="ECO:0000256" key="2">
    <source>
        <dbReference type="ARBA" id="ARBA00023015"/>
    </source>
</evidence>
<name>A0A7Y9E9W7_9ACTN</name>
<keyword evidence="3" id="KW-0731">Sigma factor</keyword>
<proteinExistence type="inferred from homology"/>
<evidence type="ECO:0000256" key="4">
    <source>
        <dbReference type="ARBA" id="ARBA00023125"/>
    </source>
</evidence>
<keyword evidence="2" id="KW-0805">Transcription regulation</keyword>
<dbReference type="Gene3D" id="1.10.1740.10">
    <property type="match status" value="1"/>
</dbReference>
<dbReference type="NCBIfam" id="TIGR02983">
    <property type="entry name" value="SigE-fam_strep"/>
    <property type="match status" value="1"/>
</dbReference>
<dbReference type="InterPro" id="IPR036388">
    <property type="entry name" value="WH-like_DNA-bd_sf"/>
</dbReference>
<protein>
    <submittedName>
        <fullName evidence="8">RNA polymerase sigma-70 factor (Sigma-E family)</fullName>
    </submittedName>
</protein>
<dbReference type="InterPro" id="IPR014284">
    <property type="entry name" value="RNA_pol_sigma-70_dom"/>
</dbReference>
<dbReference type="InterPro" id="IPR039425">
    <property type="entry name" value="RNA_pol_sigma-70-like"/>
</dbReference>
<dbReference type="PANTHER" id="PTHR43133:SF50">
    <property type="entry name" value="ECF RNA POLYMERASE SIGMA FACTOR SIGM"/>
    <property type="match status" value="1"/>
</dbReference>
<dbReference type="Gene3D" id="1.10.10.10">
    <property type="entry name" value="Winged helix-like DNA-binding domain superfamily/Winged helix DNA-binding domain"/>
    <property type="match status" value="1"/>
</dbReference>
<dbReference type="SUPFAM" id="SSF88946">
    <property type="entry name" value="Sigma2 domain of RNA polymerase sigma factors"/>
    <property type="match status" value="1"/>
</dbReference>
<sequence>MNGETTTRPLHLVASYEEFVAARADALHRSAYLLVGNAADADDLLQTTLVKLYVAWSRASAADSVEAYARRVMVNALISARKPARWRRERPMGSVPEAGRSDPDPLDRIDTWPLVVALPPRQRAVIVLRYYEGLSEKEIADALGCAPGTVKSTASAALRVLRARMEEQE</sequence>